<dbReference type="GO" id="GO:0008233">
    <property type="term" value="F:peptidase activity"/>
    <property type="evidence" value="ECO:0007669"/>
    <property type="project" value="UniProtKB-KW"/>
</dbReference>
<dbReference type="InterPro" id="IPR003675">
    <property type="entry name" value="Rce1/LyrA-like_dom"/>
</dbReference>
<feature type="transmembrane region" description="Helical" evidence="1">
    <location>
        <begin position="182"/>
        <end position="204"/>
    </location>
</feature>
<keyword evidence="1" id="KW-0472">Membrane</keyword>
<dbReference type="GO" id="GO:0006508">
    <property type="term" value="P:proteolysis"/>
    <property type="evidence" value="ECO:0007669"/>
    <property type="project" value="UniProtKB-KW"/>
</dbReference>
<keyword evidence="3" id="KW-0378">Hydrolase</keyword>
<keyword evidence="1" id="KW-1133">Transmembrane helix</keyword>
<evidence type="ECO:0000313" key="4">
    <source>
        <dbReference type="Proteomes" id="UP001218246"/>
    </source>
</evidence>
<keyword evidence="1" id="KW-0812">Transmembrane</keyword>
<feature type="transmembrane region" description="Helical" evidence="1">
    <location>
        <begin position="234"/>
        <end position="255"/>
    </location>
</feature>
<organism evidence="3 4">
    <name type="scientific">Ectobacillus antri</name>
    <dbReference type="NCBI Taxonomy" id="2486280"/>
    <lineage>
        <taxon>Bacteria</taxon>
        <taxon>Bacillati</taxon>
        <taxon>Bacillota</taxon>
        <taxon>Bacilli</taxon>
        <taxon>Bacillales</taxon>
        <taxon>Bacillaceae</taxon>
        <taxon>Ectobacillus</taxon>
    </lineage>
</organism>
<evidence type="ECO:0000259" key="2">
    <source>
        <dbReference type="Pfam" id="PF02517"/>
    </source>
</evidence>
<name>A0ABT6H113_9BACI</name>
<evidence type="ECO:0000256" key="1">
    <source>
        <dbReference type="SAM" id="Phobius"/>
    </source>
</evidence>
<reference evidence="3 4" key="1">
    <citation type="submission" date="2023-04" db="EMBL/GenBank/DDBJ databases">
        <title>Ectobacillus antri isolated from activated sludge.</title>
        <authorList>
            <person name="Yan P."/>
            <person name="Liu X."/>
        </authorList>
    </citation>
    <scope>NUCLEOTIDE SEQUENCE [LARGE SCALE GENOMIC DNA]</scope>
    <source>
        <strain evidence="3 4">C18H</strain>
    </source>
</reference>
<proteinExistence type="predicted"/>
<dbReference type="EC" id="3.4.-.-" evidence="3"/>
<dbReference type="EMBL" id="JARULN010000001">
    <property type="protein sequence ID" value="MDG5752829.1"/>
    <property type="molecule type" value="Genomic_DNA"/>
</dbReference>
<feature type="transmembrane region" description="Helical" evidence="1">
    <location>
        <begin position="210"/>
        <end position="227"/>
    </location>
</feature>
<evidence type="ECO:0000313" key="3">
    <source>
        <dbReference type="EMBL" id="MDG5752829.1"/>
    </source>
</evidence>
<feature type="domain" description="CAAX prenyl protease 2/Lysostaphin resistance protein A-like" evidence="2">
    <location>
        <begin position="148"/>
        <end position="245"/>
    </location>
</feature>
<keyword evidence="3" id="KW-0645">Protease</keyword>
<feature type="transmembrane region" description="Helical" evidence="1">
    <location>
        <begin position="61"/>
        <end position="82"/>
    </location>
</feature>
<comment type="caution">
    <text evidence="3">The sequence shown here is derived from an EMBL/GenBank/DDBJ whole genome shotgun (WGS) entry which is preliminary data.</text>
</comment>
<dbReference type="RefSeq" id="WP_124563931.1">
    <property type="nucleotide sequence ID" value="NZ_JARRRY010000001.1"/>
</dbReference>
<protein>
    <submittedName>
        <fullName evidence="3">CPBP family glutamic-type intramembrane protease</fullName>
        <ecNumber evidence="3">3.4.-.-</ecNumber>
    </submittedName>
</protein>
<feature type="transmembrane region" description="Helical" evidence="1">
    <location>
        <begin position="145"/>
        <end position="170"/>
    </location>
</feature>
<keyword evidence="4" id="KW-1185">Reference proteome</keyword>
<dbReference type="Pfam" id="PF02517">
    <property type="entry name" value="Rce1-like"/>
    <property type="match status" value="1"/>
</dbReference>
<accession>A0ABT6H113</accession>
<sequence length="256" mass="29199">MKNEFANIGELRIHHGMRNRINKKVIISLFMRTILFALFGGIFVLYFFLEGHANPLQAAERWWPFQAIFANIVTFFVLQLFMKNEGLTYKSLFCTQPRPIKKNVFEVLWLVFVGFIIGGASLYIFSYLLLGSLIPPPIMFQELPVWAVCVAVMLFPLSNALAETPLYIGYALPRIHAATHNIWLAVWMAGLGLALQHITLPLVFDAPYMIWRFLAFVPLAIVLGVIFTKTKRLLPIVIAHGIMDLQLVLQLILLLQ</sequence>
<feature type="transmembrane region" description="Helical" evidence="1">
    <location>
        <begin position="25"/>
        <end position="49"/>
    </location>
</feature>
<feature type="transmembrane region" description="Helical" evidence="1">
    <location>
        <begin position="103"/>
        <end position="125"/>
    </location>
</feature>
<gene>
    <name evidence="3" type="ORF">P6P90_02280</name>
</gene>
<dbReference type="Proteomes" id="UP001218246">
    <property type="component" value="Unassembled WGS sequence"/>
</dbReference>